<sequence length="276" mass="31319">MTKSRSDRDDHLPPIPGWFQDGFHRFLKPYLRRHFHAIAIESDTRGALNVPSDVPLIVYANHPSWWDPLIAHFVNRVSFPGRQFWAPIDADALRQYEVFKKLGFFGVQLNSKSGAADFLKASQLALHHRDDQGNCDGALWVTPEGRFCDPRDHTAALMPGLSHLCQRLSSGVVLPLVMEYAFWDERLPMCLLTAGQVMDVSQHPDWDKAMWNQRLTESMRSAQDRLAGLVVDRDSGPFTNLLAGKKGTGGLYDWLRRSKSMLTGKRYKATHGDQFS</sequence>
<evidence type="ECO:0000313" key="2">
    <source>
        <dbReference type="EMBL" id="TWT68073.1"/>
    </source>
</evidence>
<gene>
    <name evidence="2" type="ORF">Pan14r_03110</name>
</gene>
<dbReference type="EMBL" id="SJPL01000001">
    <property type="protein sequence ID" value="TWT68073.1"/>
    <property type="molecule type" value="Genomic_DNA"/>
</dbReference>
<name>A0A5C5Y0F0_9PLAN</name>
<proteinExistence type="predicted"/>
<dbReference type="RefSeq" id="WP_145297213.1">
    <property type="nucleotide sequence ID" value="NZ_CP036319.1"/>
</dbReference>
<dbReference type="SMART" id="SM00563">
    <property type="entry name" value="PlsC"/>
    <property type="match status" value="1"/>
</dbReference>
<evidence type="ECO:0000313" key="3">
    <source>
        <dbReference type="Proteomes" id="UP000317238"/>
    </source>
</evidence>
<dbReference type="Pfam" id="PF01553">
    <property type="entry name" value="Acyltransferase"/>
    <property type="match status" value="1"/>
</dbReference>
<comment type="caution">
    <text evidence="2">The sequence shown here is derived from an EMBL/GenBank/DDBJ whole genome shotgun (WGS) entry which is preliminary data.</text>
</comment>
<dbReference type="GO" id="GO:0016746">
    <property type="term" value="F:acyltransferase activity"/>
    <property type="evidence" value="ECO:0007669"/>
    <property type="project" value="InterPro"/>
</dbReference>
<reference evidence="2 3" key="1">
    <citation type="submission" date="2019-02" db="EMBL/GenBank/DDBJ databases">
        <title>Deep-cultivation of Planctomycetes and their phenomic and genomic characterization uncovers novel biology.</title>
        <authorList>
            <person name="Wiegand S."/>
            <person name="Jogler M."/>
            <person name="Boedeker C."/>
            <person name="Pinto D."/>
            <person name="Vollmers J."/>
            <person name="Rivas-Marin E."/>
            <person name="Kohn T."/>
            <person name="Peeters S.H."/>
            <person name="Heuer A."/>
            <person name="Rast P."/>
            <person name="Oberbeckmann S."/>
            <person name="Bunk B."/>
            <person name="Jeske O."/>
            <person name="Meyerdierks A."/>
            <person name="Storesund J.E."/>
            <person name="Kallscheuer N."/>
            <person name="Luecker S."/>
            <person name="Lage O.M."/>
            <person name="Pohl T."/>
            <person name="Merkel B.J."/>
            <person name="Hornburger P."/>
            <person name="Mueller R.-W."/>
            <person name="Bruemmer F."/>
            <person name="Labrenz M."/>
            <person name="Spormann A.M."/>
            <person name="Op Den Camp H."/>
            <person name="Overmann J."/>
            <person name="Amann R."/>
            <person name="Jetten M.S.M."/>
            <person name="Mascher T."/>
            <person name="Medema M.H."/>
            <person name="Devos D.P."/>
            <person name="Kaster A.-K."/>
            <person name="Ovreas L."/>
            <person name="Rohde M."/>
            <person name="Galperin M.Y."/>
            <person name="Jogler C."/>
        </authorList>
    </citation>
    <scope>NUCLEOTIDE SEQUENCE [LARGE SCALE GENOMIC DNA]</scope>
    <source>
        <strain evidence="2 3">Pan14r</strain>
    </source>
</reference>
<keyword evidence="3" id="KW-1185">Reference proteome</keyword>
<organism evidence="2 3">
    <name type="scientific">Crateriforma conspicua</name>
    <dbReference type="NCBI Taxonomy" id="2527996"/>
    <lineage>
        <taxon>Bacteria</taxon>
        <taxon>Pseudomonadati</taxon>
        <taxon>Planctomycetota</taxon>
        <taxon>Planctomycetia</taxon>
        <taxon>Planctomycetales</taxon>
        <taxon>Planctomycetaceae</taxon>
        <taxon>Crateriforma</taxon>
    </lineage>
</organism>
<dbReference type="OrthoDB" id="152799at2"/>
<evidence type="ECO:0000259" key="1">
    <source>
        <dbReference type="SMART" id="SM00563"/>
    </source>
</evidence>
<feature type="domain" description="Phospholipid/glycerol acyltransferase" evidence="1">
    <location>
        <begin position="56"/>
        <end position="181"/>
    </location>
</feature>
<protein>
    <recommendedName>
        <fullName evidence="1">Phospholipid/glycerol acyltransferase domain-containing protein</fullName>
    </recommendedName>
</protein>
<dbReference type="CDD" id="cd06551">
    <property type="entry name" value="LPLAT"/>
    <property type="match status" value="1"/>
</dbReference>
<dbReference type="InterPro" id="IPR002123">
    <property type="entry name" value="Plipid/glycerol_acylTrfase"/>
</dbReference>
<dbReference type="Proteomes" id="UP000317238">
    <property type="component" value="Unassembled WGS sequence"/>
</dbReference>
<accession>A0A5C5Y0F0</accession>
<dbReference type="AlphaFoldDB" id="A0A5C5Y0F0"/>